<dbReference type="Proteomes" id="UP000826802">
    <property type="component" value="Chromosome"/>
</dbReference>
<evidence type="ECO:0000313" key="2">
    <source>
        <dbReference type="Proteomes" id="UP000826802"/>
    </source>
</evidence>
<proteinExistence type="predicted"/>
<reference evidence="1 2" key="1">
    <citation type="submission" date="2021-07" db="EMBL/GenBank/DDBJ databases">
        <title>Prevalence and characterization of methicillin-resistant Macrococcus spp. in food producing animals and meat in Switzerland in 2019.</title>
        <authorList>
            <person name="Keller J.E."/>
            <person name="Schwendener S."/>
            <person name="Neuenschwander J."/>
            <person name="Overesch G."/>
            <person name="Perreten V."/>
        </authorList>
    </citation>
    <scope>NUCLEOTIDE SEQUENCE [LARGE SCALE GENOMIC DNA]</scope>
    <source>
        <strain evidence="1 2">19Msa0936</strain>
    </source>
</reference>
<dbReference type="EMBL" id="CP079981">
    <property type="protein sequence ID" value="QYA42057.1"/>
    <property type="molecule type" value="Genomic_DNA"/>
</dbReference>
<keyword evidence="2" id="KW-1185">Reference proteome</keyword>
<evidence type="ECO:0000313" key="1">
    <source>
        <dbReference type="EMBL" id="QYA42057.1"/>
    </source>
</evidence>
<name>A0AAJ4TWZ4_9STAP</name>
<dbReference type="RefSeq" id="WP_219502865.1">
    <property type="nucleotide sequence ID" value="NZ_CP079981.1"/>
</dbReference>
<gene>
    <name evidence="1" type="ORF">KYI11_10720</name>
</gene>
<dbReference type="AlphaFoldDB" id="A0AAJ4TWZ4"/>
<accession>A0AAJ4TWZ4</accession>
<organism evidence="1 2">
    <name type="scientific">Macrococcoides bohemicum</name>
    <dbReference type="NCBI Taxonomy" id="1903056"/>
    <lineage>
        <taxon>Bacteria</taxon>
        <taxon>Bacillati</taxon>
        <taxon>Bacillota</taxon>
        <taxon>Bacilli</taxon>
        <taxon>Bacillales</taxon>
        <taxon>Staphylococcaceae</taxon>
        <taxon>Macrococcoides</taxon>
    </lineage>
</organism>
<sequence length="121" mass="13936">MSYKAVLYNDEDKAMIVINELNHFTKKDNGDGSFDYKFTPSNGDPYIIGGCFLNLAIFDDEVQIEESDIVTDYLPKKYDETPFIFVDDPKKIIETQQKYIIALEEKSLLLQNELNKLRGLA</sequence>
<protein>
    <submittedName>
        <fullName evidence="1">Uncharacterized protein</fullName>
    </submittedName>
</protein>